<dbReference type="EMBL" id="VJZD01000016">
    <property type="protein sequence ID" value="MPY30924.1"/>
    <property type="molecule type" value="Genomic_DNA"/>
</dbReference>
<comment type="caution">
    <text evidence="2">The sequence shown here is derived from an EMBL/GenBank/DDBJ whole genome shotgun (WGS) entry which is preliminary data.</text>
</comment>
<accession>A0A5N8VA86</accession>
<organism evidence="2 3">
    <name type="scientific">Streptomyces adustus</name>
    <dbReference type="NCBI Taxonomy" id="1609272"/>
    <lineage>
        <taxon>Bacteria</taxon>
        <taxon>Bacillati</taxon>
        <taxon>Actinomycetota</taxon>
        <taxon>Actinomycetes</taxon>
        <taxon>Kitasatosporales</taxon>
        <taxon>Streptomycetaceae</taxon>
        <taxon>Streptomyces</taxon>
    </lineage>
</organism>
<keyword evidence="3" id="KW-1185">Reference proteome</keyword>
<dbReference type="Proteomes" id="UP000325849">
    <property type="component" value="Unassembled WGS sequence"/>
</dbReference>
<dbReference type="InterPro" id="IPR025161">
    <property type="entry name" value="IS402-like_dom"/>
</dbReference>
<dbReference type="OrthoDB" id="4546548at2"/>
<evidence type="ECO:0000313" key="2">
    <source>
        <dbReference type="EMBL" id="MPY30924.1"/>
    </source>
</evidence>
<reference evidence="2 3" key="1">
    <citation type="submission" date="2019-07" db="EMBL/GenBank/DDBJ databases">
        <title>New species of Amycolatopsis and Streptomyces.</title>
        <authorList>
            <person name="Duangmal K."/>
            <person name="Teo W.F.A."/>
            <person name="Lipun K."/>
        </authorList>
    </citation>
    <scope>NUCLEOTIDE SEQUENCE [LARGE SCALE GENOMIC DNA]</scope>
    <source>
        <strain evidence="2 3">NBRC 109810</strain>
    </source>
</reference>
<feature type="domain" description="Insertion element IS402-like" evidence="1">
    <location>
        <begin position="1"/>
        <end position="56"/>
    </location>
</feature>
<proteinExistence type="predicted"/>
<dbReference type="PANTHER" id="PTHR30007:SF0">
    <property type="entry name" value="TRANSPOSASE"/>
    <property type="match status" value="1"/>
</dbReference>
<name>A0A5N8VA86_9ACTN</name>
<sequence length="56" mass="6463">MTDEQWALVEPLLPPPWVGPKGGRREKHPPRRIVDAISYVVRTGCSWRQLPRDFAP</sequence>
<dbReference type="RefSeq" id="WP_152885780.1">
    <property type="nucleotide sequence ID" value="NZ_VJZD01000016.1"/>
</dbReference>
<dbReference type="AlphaFoldDB" id="A0A5N8VA86"/>
<dbReference type="Pfam" id="PF13340">
    <property type="entry name" value="DUF4096"/>
    <property type="match status" value="1"/>
</dbReference>
<evidence type="ECO:0000313" key="3">
    <source>
        <dbReference type="Proteomes" id="UP000325849"/>
    </source>
</evidence>
<evidence type="ECO:0000259" key="1">
    <source>
        <dbReference type="Pfam" id="PF13340"/>
    </source>
</evidence>
<gene>
    <name evidence="2" type="ORF">FNH09_06215</name>
</gene>
<protein>
    <submittedName>
        <fullName evidence="2">Transposase</fullName>
    </submittedName>
</protein>
<dbReference type="PANTHER" id="PTHR30007">
    <property type="entry name" value="PHP DOMAIN PROTEIN"/>
    <property type="match status" value="1"/>
</dbReference>